<reference evidence="1 2" key="1">
    <citation type="journal article" date="2022" name="bioRxiv">
        <title>The genome of the oomycete Peronosclerospora sorghi, a cosmopolitan pathogen of maize and sorghum, is inflated with dispersed pseudogenes.</title>
        <authorList>
            <person name="Fletcher K."/>
            <person name="Martin F."/>
            <person name="Isakeit T."/>
            <person name="Cavanaugh K."/>
            <person name="Magill C."/>
            <person name="Michelmore R."/>
        </authorList>
    </citation>
    <scope>NUCLEOTIDE SEQUENCE [LARGE SCALE GENOMIC DNA]</scope>
    <source>
        <strain evidence="1">P6</strain>
    </source>
</reference>
<accession>A0ACC0WHC1</accession>
<dbReference type="EMBL" id="CM047591">
    <property type="protein sequence ID" value="KAI9918250.1"/>
    <property type="molecule type" value="Genomic_DNA"/>
</dbReference>
<dbReference type="Proteomes" id="UP001163321">
    <property type="component" value="Chromosome 12"/>
</dbReference>
<comment type="caution">
    <text evidence="1">The sequence shown here is derived from an EMBL/GenBank/DDBJ whole genome shotgun (WGS) entry which is preliminary data.</text>
</comment>
<evidence type="ECO:0000313" key="2">
    <source>
        <dbReference type="Proteomes" id="UP001163321"/>
    </source>
</evidence>
<proteinExistence type="predicted"/>
<protein>
    <submittedName>
        <fullName evidence="1">Uncharacterized protein</fullName>
    </submittedName>
</protein>
<name>A0ACC0WHC1_9STRA</name>
<keyword evidence="2" id="KW-1185">Reference proteome</keyword>
<sequence>MKLVCLSAIVLLASAHATFPCDESKLTEPCAMSNALEHLSARRSLRAKSPTAMDDEDRERIFDKMHADATVFDEVIILERVSTRLKSIVAGPTKSFSSHVFNKNNPYTISVASHVFNKNNPYTKAFEALGLQNVDGESLFSQPELATCWTKRFGRARTRILTCSLPS</sequence>
<evidence type="ECO:0000313" key="1">
    <source>
        <dbReference type="EMBL" id="KAI9918250.1"/>
    </source>
</evidence>
<organism evidence="1 2">
    <name type="scientific">Peronosclerospora sorghi</name>
    <dbReference type="NCBI Taxonomy" id="230839"/>
    <lineage>
        <taxon>Eukaryota</taxon>
        <taxon>Sar</taxon>
        <taxon>Stramenopiles</taxon>
        <taxon>Oomycota</taxon>
        <taxon>Peronosporomycetes</taxon>
        <taxon>Peronosporales</taxon>
        <taxon>Peronosporaceae</taxon>
        <taxon>Peronosclerospora</taxon>
    </lineage>
</organism>
<gene>
    <name evidence="1" type="ORF">PsorP6_011323</name>
</gene>